<dbReference type="Proteomes" id="UP001633002">
    <property type="component" value="Unassembled WGS sequence"/>
</dbReference>
<dbReference type="AlphaFoldDB" id="A0ABD3GXV9"/>
<gene>
    <name evidence="12" type="ORF">R1sor_001211</name>
</gene>
<dbReference type="GO" id="GO:0005789">
    <property type="term" value="C:endoplasmic reticulum membrane"/>
    <property type="evidence" value="ECO:0007669"/>
    <property type="project" value="UniProtKB-SubCell"/>
</dbReference>
<dbReference type="InterPro" id="IPR000182">
    <property type="entry name" value="GNAT_dom"/>
</dbReference>
<keyword evidence="5 10" id="KW-0808">Transferase</keyword>
<evidence type="ECO:0000256" key="9">
    <source>
        <dbReference type="ARBA" id="ARBA00048964"/>
    </source>
</evidence>
<comment type="catalytic activity">
    <reaction evidence="9 10">
        <text>D-glucosamine 6-phosphate + acetyl-CoA = N-acetyl-D-glucosamine 6-phosphate + CoA + H(+)</text>
        <dbReference type="Rhea" id="RHEA:10292"/>
        <dbReference type="ChEBI" id="CHEBI:15378"/>
        <dbReference type="ChEBI" id="CHEBI:57287"/>
        <dbReference type="ChEBI" id="CHEBI:57288"/>
        <dbReference type="ChEBI" id="CHEBI:57513"/>
        <dbReference type="ChEBI" id="CHEBI:58725"/>
        <dbReference type="EC" id="2.3.1.4"/>
    </reaction>
</comment>
<evidence type="ECO:0000313" key="12">
    <source>
        <dbReference type="EMBL" id="KAL3683189.1"/>
    </source>
</evidence>
<dbReference type="InterPro" id="IPR039143">
    <property type="entry name" value="GNPNAT1-like"/>
</dbReference>
<keyword evidence="8 10" id="KW-0012">Acyltransferase</keyword>
<comment type="caution">
    <text evidence="12">The sequence shown here is derived from an EMBL/GenBank/DDBJ whole genome shotgun (WGS) entry which is preliminary data.</text>
</comment>
<keyword evidence="6" id="KW-0256">Endoplasmic reticulum</keyword>
<keyword evidence="7" id="KW-0472">Membrane</keyword>
<sequence length="156" mass="17834">MSSAELSELQHPFVLRSLEPSDYRKGYLNLLEQLTVVGDTSEEEFTTRVEDLGRLGDLHHVVVIEDIERHVIVASATLFVEPKFIRKCGKVGHIEDVVVDQTVRGQHLGQRIISHLTNLSKELGCYKVILDCSEANAPFYEKCGFERKERQMGRYF</sequence>
<name>A0ABD3GXV9_9MARC</name>
<dbReference type="GO" id="GO:0006048">
    <property type="term" value="P:UDP-N-acetylglucosamine biosynthetic process"/>
    <property type="evidence" value="ECO:0007669"/>
    <property type="project" value="UniProtKB-UniRule"/>
</dbReference>
<keyword evidence="13" id="KW-1185">Reference proteome</keyword>
<evidence type="ECO:0000256" key="2">
    <source>
        <dbReference type="ARBA" id="ARBA00004832"/>
    </source>
</evidence>
<evidence type="ECO:0000256" key="10">
    <source>
        <dbReference type="RuleBase" id="RU365086"/>
    </source>
</evidence>
<dbReference type="PROSITE" id="PS51186">
    <property type="entry name" value="GNAT"/>
    <property type="match status" value="1"/>
</dbReference>
<proteinExistence type="inferred from homology"/>
<evidence type="ECO:0000256" key="8">
    <source>
        <dbReference type="ARBA" id="ARBA00023315"/>
    </source>
</evidence>
<evidence type="ECO:0000256" key="1">
    <source>
        <dbReference type="ARBA" id="ARBA00004406"/>
    </source>
</evidence>
<reference evidence="12 13" key="1">
    <citation type="submission" date="2024-09" db="EMBL/GenBank/DDBJ databases">
        <title>Chromosome-scale assembly of Riccia sorocarpa.</title>
        <authorList>
            <person name="Paukszto L."/>
        </authorList>
    </citation>
    <scope>NUCLEOTIDE SEQUENCE [LARGE SCALE GENOMIC DNA]</scope>
    <source>
        <strain evidence="12">LP-2024</strain>
        <tissue evidence="12">Aerial parts of the thallus</tissue>
    </source>
</reference>
<evidence type="ECO:0000256" key="3">
    <source>
        <dbReference type="ARBA" id="ARBA00006048"/>
    </source>
</evidence>
<evidence type="ECO:0000256" key="5">
    <source>
        <dbReference type="ARBA" id="ARBA00022679"/>
    </source>
</evidence>
<dbReference type="FunFam" id="3.40.630.30:FF:000048">
    <property type="entry name" value="Glucosamine 6-phosphate N-acetyltransferase"/>
    <property type="match status" value="1"/>
</dbReference>
<organism evidence="12 13">
    <name type="scientific">Riccia sorocarpa</name>
    <dbReference type="NCBI Taxonomy" id="122646"/>
    <lineage>
        <taxon>Eukaryota</taxon>
        <taxon>Viridiplantae</taxon>
        <taxon>Streptophyta</taxon>
        <taxon>Embryophyta</taxon>
        <taxon>Marchantiophyta</taxon>
        <taxon>Marchantiopsida</taxon>
        <taxon>Marchantiidae</taxon>
        <taxon>Marchantiales</taxon>
        <taxon>Ricciaceae</taxon>
        <taxon>Riccia</taxon>
    </lineage>
</organism>
<dbReference type="GO" id="GO:0006044">
    <property type="term" value="P:N-acetylglucosamine metabolic process"/>
    <property type="evidence" value="ECO:0007669"/>
    <property type="project" value="UniProtKB-ARBA"/>
</dbReference>
<evidence type="ECO:0000256" key="4">
    <source>
        <dbReference type="ARBA" id="ARBA00011738"/>
    </source>
</evidence>
<comment type="similarity">
    <text evidence="3 10">Belongs to the acetyltransferase family. GNA1 subfamily.</text>
</comment>
<comment type="subcellular location">
    <subcellularLocation>
        <location evidence="1">Endoplasmic reticulum membrane</location>
        <topology evidence="1">Peripheral membrane protein</topology>
    </subcellularLocation>
</comment>
<dbReference type="Gene3D" id="3.40.630.30">
    <property type="match status" value="1"/>
</dbReference>
<dbReference type="GO" id="GO:0004343">
    <property type="term" value="F:glucosamine 6-phosphate N-acetyltransferase activity"/>
    <property type="evidence" value="ECO:0007669"/>
    <property type="project" value="UniProtKB-UniRule"/>
</dbReference>
<feature type="domain" description="N-acetyltransferase" evidence="11">
    <location>
        <begin position="13"/>
        <end position="156"/>
    </location>
</feature>
<dbReference type="CDD" id="cd04301">
    <property type="entry name" value="NAT_SF"/>
    <property type="match status" value="1"/>
</dbReference>
<protein>
    <recommendedName>
        <fullName evidence="10">Glucosamine 6-phosphate N-acetyltransferase</fullName>
        <ecNumber evidence="10">2.3.1.4</ecNumber>
    </recommendedName>
</protein>
<evidence type="ECO:0000313" key="13">
    <source>
        <dbReference type="Proteomes" id="UP001633002"/>
    </source>
</evidence>
<dbReference type="EMBL" id="JBJQOH010000006">
    <property type="protein sequence ID" value="KAL3683189.1"/>
    <property type="molecule type" value="Genomic_DNA"/>
</dbReference>
<dbReference type="PANTHER" id="PTHR13355">
    <property type="entry name" value="GLUCOSAMINE 6-PHOSPHATE N-ACETYLTRANSFERASE"/>
    <property type="match status" value="1"/>
</dbReference>
<dbReference type="Pfam" id="PF00583">
    <property type="entry name" value="Acetyltransf_1"/>
    <property type="match status" value="1"/>
</dbReference>
<dbReference type="InterPro" id="IPR016181">
    <property type="entry name" value="Acyl_CoA_acyltransferase"/>
</dbReference>
<comment type="pathway">
    <text evidence="2 10">Nucleotide-sugar biosynthesis; UDP-N-acetyl-alpha-D-glucosamine biosynthesis; N-acetyl-alpha-D-glucosamine 1-phosphate from alpha-D-glucosamine 6-phosphate (route I): step 1/2.</text>
</comment>
<comment type="subunit">
    <text evidence="4 10">Homodimer.</text>
</comment>
<evidence type="ECO:0000256" key="7">
    <source>
        <dbReference type="ARBA" id="ARBA00023136"/>
    </source>
</evidence>
<dbReference type="SUPFAM" id="SSF55729">
    <property type="entry name" value="Acyl-CoA N-acyltransferases (Nat)"/>
    <property type="match status" value="1"/>
</dbReference>
<accession>A0ABD3GXV9</accession>
<dbReference type="EC" id="2.3.1.4" evidence="10"/>
<evidence type="ECO:0000259" key="11">
    <source>
        <dbReference type="PROSITE" id="PS51186"/>
    </source>
</evidence>
<evidence type="ECO:0000256" key="6">
    <source>
        <dbReference type="ARBA" id="ARBA00022824"/>
    </source>
</evidence>
<dbReference type="PANTHER" id="PTHR13355:SF11">
    <property type="entry name" value="GLUCOSAMINE 6-PHOSPHATE N-ACETYLTRANSFERASE"/>
    <property type="match status" value="1"/>
</dbReference>